<accession>A0AAP2D5Z1</accession>
<dbReference type="AlphaFoldDB" id="A0AAP2D5Z1"/>
<protein>
    <recommendedName>
        <fullName evidence="3">Lipoprotein</fullName>
    </recommendedName>
</protein>
<organism evidence="1 2">
    <name type="scientific">Dawidia soli</name>
    <dbReference type="NCBI Taxonomy" id="2782352"/>
    <lineage>
        <taxon>Bacteria</taxon>
        <taxon>Pseudomonadati</taxon>
        <taxon>Bacteroidota</taxon>
        <taxon>Cytophagia</taxon>
        <taxon>Cytophagales</taxon>
        <taxon>Chryseotaleaceae</taxon>
        <taxon>Dawidia</taxon>
    </lineage>
</organism>
<comment type="caution">
    <text evidence="1">The sequence shown here is derived from an EMBL/GenBank/DDBJ whole genome shotgun (WGS) entry which is preliminary data.</text>
</comment>
<proteinExistence type="predicted"/>
<dbReference type="PROSITE" id="PS51257">
    <property type="entry name" value="PROKAR_LIPOPROTEIN"/>
    <property type="match status" value="1"/>
</dbReference>
<sequence length="199" mass="21926">MRKRLFYIILVALAGACTPEEQDNPWIGPTCYDGIRNQDEEEIDCGGRCMQCEVFVPVVSPCTSALSDNTLRINDRNVVAAISDYSCDISTVGYTIAILIDGVDSFVVHLGGSGKPTKSGTYTIVSDIYSVGTTEAAIHYEESGYDYPFTNYGGTIYVTVTKDKKITAEFCSVTLNSRDYWGYEVYYRIVSGRISGCLQ</sequence>
<evidence type="ECO:0000313" key="1">
    <source>
        <dbReference type="EMBL" id="MBT1685938.1"/>
    </source>
</evidence>
<evidence type="ECO:0008006" key="3">
    <source>
        <dbReference type="Google" id="ProtNLM"/>
    </source>
</evidence>
<reference evidence="1 2" key="1">
    <citation type="submission" date="2021-05" db="EMBL/GenBank/DDBJ databases">
        <title>A Polyphasic approach of four new species of the genus Ohtaekwangia: Ohtaekwangia histidinii sp. nov., Ohtaekwangia cretensis sp. nov., Ohtaekwangia indiensis sp. nov., Ohtaekwangia reichenbachii sp. nov. from diverse environment.</title>
        <authorList>
            <person name="Octaviana S."/>
        </authorList>
    </citation>
    <scope>NUCLEOTIDE SEQUENCE [LARGE SCALE GENOMIC DNA]</scope>
    <source>
        <strain evidence="1 2">PWU37</strain>
    </source>
</reference>
<gene>
    <name evidence="1" type="ORF">KK078_05195</name>
</gene>
<dbReference type="EMBL" id="JAHESC010000005">
    <property type="protein sequence ID" value="MBT1685938.1"/>
    <property type="molecule type" value="Genomic_DNA"/>
</dbReference>
<dbReference type="RefSeq" id="WP_254089189.1">
    <property type="nucleotide sequence ID" value="NZ_JAHESC010000005.1"/>
</dbReference>
<evidence type="ECO:0000313" key="2">
    <source>
        <dbReference type="Proteomes" id="UP001319180"/>
    </source>
</evidence>
<keyword evidence="2" id="KW-1185">Reference proteome</keyword>
<name>A0AAP2D5Z1_9BACT</name>
<dbReference type="Proteomes" id="UP001319180">
    <property type="component" value="Unassembled WGS sequence"/>
</dbReference>